<organism evidence="3 4">
    <name type="scientific">Geomicrobium halophilum</name>
    <dbReference type="NCBI Taxonomy" id="549000"/>
    <lineage>
        <taxon>Bacteria</taxon>
        <taxon>Bacillati</taxon>
        <taxon>Bacillota</taxon>
        <taxon>Bacilli</taxon>
        <taxon>Bacillales</taxon>
        <taxon>Geomicrobium</taxon>
    </lineage>
</organism>
<keyword evidence="4" id="KW-1185">Reference proteome</keyword>
<protein>
    <submittedName>
        <fullName evidence="3">Integrase</fullName>
    </submittedName>
</protein>
<dbReference type="InterPro" id="IPR013762">
    <property type="entry name" value="Integrase-like_cat_sf"/>
</dbReference>
<evidence type="ECO:0000256" key="1">
    <source>
        <dbReference type="ARBA" id="ARBA00023172"/>
    </source>
</evidence>
<dbReference type="RefSeq" id="WP_184403472.1">
    <property type="nucleotide sequence ID" value="NZ_JACHHJ010000001.1"/>
</dbReference>
<evidence type="ECO:0000259" key="2">
    <source>
        <dbReference type="PROSITE" id="PS51898"/>
    </source>
</evidence>
<name>A0A841PR11_9BACL</name>
<dbReference type="InterPro" id="IPR011010">
    <property type="entry name" value="DNA_brk_join_enz"/>
</dbReference>
<keyword evidence="1" id="KW-0233">DNA recombination</keyword>
<dbReference type="PANTHER" id="PTHR30349:SF82">
    <property type="entry name" value="INTEGRASE_RECOMBINASE YOEC-RELATED"/>
    <property type="match status" value="1"/>
</dbReference>
<dbReference type="Pfam" id="PF00589">
    <property type="entry name" value="Phage_integrase"/>
    <property type="match status" value="1"/>
</dbReference>
<dbReference type="EMBL" id="JACHHJ010000001">
    <property type="protein sequence ID" value="MBB6449616.1"/>
    <property type="molecule type" value="Genomic_DNA"/>
</dbReference>
<dbReference type="Gene3D" id="1.10.443.10">
    <property type="entry name" value="Intergrase catalytic core"/>
    <property type="match status" value="1"/>
</dbReference>
<dbReference type="GO" id="GO:0003677">
    <property type="term" value="F:DNA binding"/>
    <property type="evidence" value="ECO:0007669"/>
    <property type="project" value="InterPro"/>
</dbReference>
<proteinExistence type="predicted"/>
<sequence>MANEVNAIKSKRDRNKMKNALHGRNRLLFTVGVSLGLRISDLLTLKVGDLRGKETLVLPEQKTGKTRYIKLNATVRKEMKELTGVSDEEYLFRSAKGDNRPISRVHAHRILNDAAKRAGIADKVGAIGTHTLRKTHGYILHDNGTDITRIMTMMGHSTPAMTLKYIGVTKDEIDQAYEAIEV</sequence>
<dbReference type="AlphaFoldDB" id="A0A841PR11"/>
<accession>A0A841PR11</accession>
<feature type="domain" description="Tyr recombinase" evidence="2">
    <location>
        <begin position="1"/>
        <end position="178"/>
    </location>
</feature>
<dbReference type="PROSITE" id="PS51898">
    <property type="entry name" value="TYR_RECOMBINASE"/>
    <property type="match status" value="1"/>
</dbReference>
<evidence type="ECO:0000313" key="3">
    <source>
        <dbReference type="EMBL" id="MBB6449616.1"/>
    </source>
</evidence>
<evidence type="ECO:0000313" key="4">
    <source>
        <dbReference type="Proteomes" id="UP000568839"/>
    </source>
</evidence>
<gene>
    <name evidence="3" type="ORF">HNR44_001565</name>
</gene>
<dbReference type="GO" id="GO:0006310">
    <property type="term" value="P:DNA recombination"/>
    <property type="evidence" value="ECO:0007669"/>
    <property type="project" value="UniProtKB-KW"/>
</dbReference>
<dbReference type="GO" id="GO:0015074">
    <property type="term" value="P:DNA integration"/>
    <property type="evidence" value="ECO:0007669"/>
    <property type="project" value="InterPro"/>
</dbReference>
<dbReference type="Proteomes" id="UP000568839">
    <property type="component" value="Unassembled WGS sequence"/>
</dbReference>
<dbReference type="InterPro" id="IPR050090">
    <property type="entry name" value="Tyrosine_recombinase_XerCD"/>
</dbReference>
<dbReference type="PANTHER" id="PTHR30349">
    <property type="entry name" value="PHAGE INTEGRASE-RELATED"/>
    <property type="match status" value="1"/>
</dbReference>
<reference evidence="3 4" key="1">
    <citation type="submission" date="2020-08" db="EMBL/GenBank/DDBJ databases">
        <title>Genomic Encyclopedia of Type Strains, Phase IV (KMG-IV): sequencing the most valuable type-strain genomes for metagenomic binning, comparative biology and taxonomic classification.</title>
        <authorList>
            <person name="Goeker M."/>
        </authorList>
    </citation>
    <scope>NUCLEOTIDE SEQUENCE [LARGE SCALE GENOMIC DNA]</scope>
    <source>
        <strain evidence="3 4">DSM 21769</strain>
    </source>
</reference>
<dbReference type="InterPro" id="IPR002104">
    <property type="entry name" value="Integrase_catalytic"/>
</dbReference>
<comment type="caution">
    <text evidence="3">The sequence shown here is derived from an EMBL/GenBank/DDBJ whole genome shotgun (WGS) entry which is preliminary data.</text>
</comment>
<dbReference type="SUPFAM" id="SSF56349">
    <property type="entry name" value="DNA breaking-rejoining enzymes"/>
    <property type="match status" value="1"/>
</dbReference>